<sequence>MAQALAETPPMPLVSQVPDSAQLPLGSALRPGTEYIDLDRAGYVEEEYYLTGLAPAITAAGETLFAAPYVTRILIRKPADPARFNGTVIIEPFTWFGERGAGWILTRDYLVRQGYAYVGYTLNINRPEPDPKFAGWAPEEAAPYLGIVNFEFMRDYDYARYAPLGFYFDPARFERGGAVDPFVPQSQGVGAQLALLLKSNDPDGPMAGLDVERVYVNSWAVTAQVWMDYVDQGRHQQWRMPDGSPLIDAYMTGRMAHGEVGGEVLRIPRQMPADTPFVTVFTQSELNHDVVNAIPAPQDSDDPQLRFYEVTGLPHLRLADVGTGEIEPTAEDVGRGDDPMCTTLYDEPVEYVASALLDGMDKWVRNGTPMPRAERVQRNGNSAVRDEVTGNLVGGVRPPWIVVPSAVYMVAEEAGCGIVLDTKLPYSPERLRAMYGTYANYERQYEQAKADFVEQGYLLPADAEKLEPIASPEDFRSSE</sequence>
<name>A0A3A1P314_9SPHN</name>
<proteinExistence type="predicted"/>
<comment type="caution">
    <text evidence="2">The sequence shown here is derived from an EMBL/GenBank/DDBJ whole genome shotgun (WGS) entry which is preliminary data.</text>
</comment>
<feature type="domain" description="Alpha/beta hydrolase" evidence="1">
    <location>
        <begin position="23"/>
        <end position="466"/>
    </location>
</feature>
<dbReference type="InterPro" id="IPR045394">
    <property type="entry name" value="Abhydrolase_dom"/>
</dbReference>
<protein>
    <recommendedName>
        <fullName evidence="1">Alpha/beta hydrolase domain-containing protein</fullName>
    </recommendedName>
</protein>
<organism evidence="2 3">
    <name type="scientific">Aurantiacibacter xanthus</name>
    <dbReference type="NCBI Taxonomy" id="1784712"/>
    <lineage>
        <taxon>Bacteria</taxon>
        <taxon>Pseudomonadati</taxon>
        <taxon>Pseudomonadota</taxon>
        <taxon>Alphaproteobacteria</taxon>
        <taxon>Sphingomonadales</taxon>
        <taxon>Erythrobacteraceae</taxon>
        <taxon>Aurantiacibacter</taxon>
    </lineage>
</organism>
<dbReference type="AlphaFoldDB" id="A0A3A1P314"/>
<accession>A0A3A1P314</accession>
<evidence type="ECO:0000313" key="2">
    <source>
        <dbReference type="EMBL" id="RIV82668.1"/>
    </source>
</evidence>
<evidence type="ECO:0000313" key="3">
    <source>
        <dbReference type="Proteomes" id="UP000265366"/>
    </source>
</evidence>
<dbReference type="EMBL" id="QXFM01000117">
    <property type="protein sequence ID" value="RIV82668.1"/>
    <property type="molecule type" value="Genomic_DNA"/>
</dbReference>
<evidence type="ECO:0000259" key="1">
    <source>
        <dbReference type="Pfam" id="PF20091"/>
    </source>
</evidence>
<gene>
    <name evidence="2" type="ORF">D2V17_14775</name>
</gene>
<dbReference type="OrthoDB" id="1971292at2"/>
<reference evidence="2 3" key="1">
    <citation type="submission" date="2018-08" db="EMBL/GenBank/DDBJ databases">
        <title>Erythrobacter zhengii sp.nov., a bacterium isolated from deep-sea sediment.</title>
        <authorList>
            <person name="Fang C."/>
            <person name="Wu Y.-H."/>
            <person name="Sun C."/>
            <person name="Wang H."/>
            <person name="Cheng H."/>
            <person name="Meng F.-X."/>
            <person name="Wang C.-S."/>
            <person name="Xu X.-W."/>
        </authorList>
    </citation>
    <scope>NUCLEOTIDE SEQUENCE [LARGE SCALE GENOMIC DNA]</scope>
    <source>
        <strain evidence="2 3">CCTCC AB 2015396</strain>
    </source>
</reference>
<dbReference type="Proteomes" id="UP000265366">
    <property type="component" value="Unassembled WGS sequence"/>
</dbReference>
<keyword evidence="3" id="KW-1185">Reference proteome</keyword>
<dbReference type="Pfam" id="PF20091">
    <property type="entry name" value="Abhydrolase_10"/>
    <property type="match status" value="1"/>
</dbReference>